<proteinExistence type="predicted"/>
<comment type="caution">
    <text evidence="2">The sequence shown here is derived from an EMBL/GenBank/DDBJ whole genome shotgun (WGS) entry which is preliminary data.</text>
</comment>
<feature type="signal peptide" evidence="1">
    <location>
        <begin position="1"/>
        <end position="18"/>
    </location>
</feature>
<organism evidence="2 3">
    <name type="scientific">Mycena sanguinolenta</name>
    <dbReference type="NCBI Taxonomy" id="230812"/>
    <lineage>
        <taxon>Eukaryota</taxon>
        <taxon>Fungi</taxon>
        <taxon>Dikarya</taxon>
        <taxon>Basidiomycota</taxon>
        <taxon>Agaricomycotina</taxon>
        <taxon>Agaricomycetes</taxon>
        <taxon>Agaricomycetidae</taxon>
        <taxon>Agaricales</taxon>
        <taxon>Marasmiineae</taxon>
        <taxon>Mycenaceae</taxon>
        <taxon>Mycena</taxon>
    </lineage>
</organism>
<evidence type="ECO:0000313" key="2">
    <source>
        <dbReference type="EMBL" id="KAF7350836.1"/>
    </source>
</evidence>
<keyword evidence="3" id="KW-1185">Reference proteome</keyword>
<dbReference type="AlphaFoldDB" id="A0A8H6Y260"/>
<accession>A0A8H6Y260</accession>
<sequence length="95" mass="10369">MFSKLLALGLGALAVARAAPAFSFQTPLLSCSVNLDASVAPVKSFEAGEYMIYNDIFGDRPLRVSAPRQPGLGWLRVPGRFWKVVNYANWNPGLK</sequence>
<feature type="chain" id="PRO_5034748928" evidence="1">
    <location>
        <begin position="19"/>
        <end position="95"/>
    </location>
</feature>
<name>A0A8H6Y260_9AGAR</name>
<keyword evidence="1" id="KW-0732">Signal</keyword>
<gene>
    <name evidence="2" type="ORF">MSAN_01645500</name>
</gene>
<dbReference type="EMBL" id="JACAZH010000014">
    <property type="protein sequence ID" value="KAF7350836.1"/>
    <property type="molecule type" value="Genomic_DNA"/>
</dbReference>
<dbReference type="OrthoDB" id="2972047at2759"/>
<evidence type="ECO:0000313" key="3">
    <source>
        <dbReference type="Proteomes" id="UP000623467"/>
    </source>
</evidence>
<evidence type="ECO:0000256" key="1">
    <source>
        <dbReference type="SAM" id="SignalP"/>
    </source>
</evidence>
<reference evidence="2" key="1">
    <citation type="submission" date="2020-05" db="EMBL/GenBank/DDBJ databases">
        <title>Mycena genomes resolve the evolution of fungal bioluminescence.</title>
        <authorList>
            <person name="Tsai I.J."/>
        </authorList>
    </citation>
    <scope>NUCLEOTIDE SEQUENCE</scope>
    <source>
        <strain evidence="2">160909Yilan</strain>
    </source>
</reference>
<protein>
    <submittedName>
        <fullName evidence="2">Uncharacterized protein</fullName>
    </submittedName>
</protein>
<dbReference type="Proteomes" id="UP000623467">
    <property type="component" value="Unassembled WGS sequence"/>
</dbReference>